<dbReference type="Proteomes" id="UP000238882">
    <property type="component" value="Unassembled WGS sequence"/>
</dbReference>
<feature type="transmembrane region" description="Helical" evidence="6">
    <location>
        <begin position="50"/>
        <end position="71"/>
    </location>
</feature>
<keyword evidence="7" id="KW-0282">Flagellum</keyword>
<proteinExistence type="predicted"/>
<reference evidence="7 8" key="1">
    <citation type="submission" date="2016-12" db="EMBL/GenBank/DDBJ databases">
        <title>Trade-off between light-utilization and light-protection in marine flavobacteria.</title>
        <authorList>
            <person name="Kumagai Y."/>
            <person name="Yoshizawa S."/>
            <person name="Kogure K."/>
            <person name="Iwasaki W."/>
        </authorList>
    </citation>
    <scope>NUCLEOTIDE SEQUENCE [LARGE SCALE GENOMIC DNA]</scope>
    <source>
        <strain evidence="7 8">NBRC 108759</strain>
    </source>
</reference>
<protein>
    <submittedName>
        <fullName evidence="7">Flagellar biosynthesis protein FlgM</fullName>
    </submittedName>
</protein>
<evidence type="ECO:0000256" key="2">
    <source>
        <dbReference type="ARBA" id="ARBA00022692"/>
    </source>
</evidence>
<dbReference type="Pfam" id="PF04228">
    <property type="entry name" value="Zn_peptidase"/>
    <property type="match status" value="1"/>
</dbReference>
<dbReference type="PANTHER" id="PTHR30168:SF0">
    <property type="entry name" value="INNER MEMBRANE PROTEIN"/>
    <property type="match status" value="1"/>
</dbReference>
<keyword evidence="2 6" id="KW-0812">Transmembrane</keyword>
<dbReference type="InterPro" id="IPR007343">
    <property type="entry name" value="Uncharacterised_pept_Zn_put"/>
</dbReference>
<evidence type="ECO:0000256" key="3">
    <source>
        <dbReference type="ARBA" id="ARBA00022989"/>
    </source>
</evidence>
<accession>A0A2S7WKK5</accession>
<feature type="region of interest" description="Disordered" evidence="5">
    <location>
        <begin position="1"/>
        <end position="23"/>
    </location>
</feature>
<comment type="caution">
    <text evidence="7">The sequence shown here is derived from an EMBL/GenBank/DDBJ whole genome shotgun (WGS) entry which is preliminary data.</text>
</comment>
<dbReference type="RefSeq" id="WP_105014719.1">
    <property type="nucleotide sequence ID" value="NZ_MSCN01000001.1"/>
</dbReference>
<dbReference type="GO" id="GO:0016020">
    <property type="term" value="C:membrane"/>
    <property type="evidence" value="ECO:0007669"/>
    <property type="project" value="UniProtKB-SubCell"/>
</dbReference>
<organism evidence="7 8">
    <name type="scientific">Polaribacter porphyrae</name>
    <dbReference type="NCBI Taxonomy" id="1137780"/>
    <lineage>
        <taxon>Bacteria</taxon>
        <taxon>Pseudomonadati</taxon>
        <taxon>Bacteroidota</taxon>
        <taxon>Flavobacteriia</taxon>
        <taxon>Flavobacteriales</taxon>
        <taxon>Flavobacteriaceae</taxon>
    </lineage>
</organism>
<keyword evidence="7" id="KW-0969">Cilium</keyword>
<dbReference type="OrthoDB" id="9774900at2"/>
<keyword evidence="8" id="KW-1185">Reference proteome</keyword>
<sequence>MKWKGRRRSSNVDDRRGMSSGRRSGGGINGGLLKLLLPLILKLITTKKGLIILAIGIGIMYFTGTNPLQFLTGGSSTNQVQNTSTYKGTAEENELAEFSAVILKETEDVWNRLLKNYREPTLVLFTNSVSSACGSASSATGPFYCPGDEKLYIDLSFFKEMETRLNAPGDFAQAYVIAHEVGHHIQNLMGKTDEMQRLRGQISQKEYNQLSVRLELQADFLAGVWAHHSQKMTQIMEKGDLQEALNAANAIGDDRLQKKSTGRVVPDSFTHGTSAQRMRWFKKGFETGDLSQGDTFSATSL</sequence>
<keyword evidence="4 6" id="KW-0472">Membrane</keyword>
<keyword evidence="3 6" id="KW-1133">Transmembrane helix</keyword>
<dbReference type="AlphaFoldDB" id="A0A2S7WKK5"/>
<comment type="subcellular location">
    <subcellularLocation>
        <location evidence="1">Membrane</location>
        <topology evidence="1">Single-pass membrane protein</topology>
    </subcellularLocation>
</comment>
<name>A0A2S7WKK5_9FLAO</name>
<evidence type="ECO:0000256" key="1">
    <source>
        <dbReference type="ARBA" id="ARBA00004167"/>
    </source>
</evidence>
<dbReference type="PANTHER" id="PTHR30168">
    <property type="entry name" value="PUTATIVE MEMBRANE PROTEIN YPFJ"/>
    <property type="match status" value="1"/>
</dbReference>
<evidence type="ECO:0000256" key="4">
    <source>
        <dbReference type="ARBA" id="ARBA00023136"/>
    </source>
</evidence>
<keyword evidence="7" id="KW-0966">Cell projection</keyword>
<evidence type="ECO:0000313" key="8">
    <source>
        <dbReference type="Proteomes" id="UP000238882"/>
    </source>
</evidence>
<dbReference type="EMBL" id="MSCN01000001">
    <property type="protein sequence ID" value="PQJ78138.1"/>
    <property type="molecule type" value="Genomic_DNA"/>
</dbReference>
<evidence type="ECO:0000313" key="7">
    <source>
        <dbReference type="EMBL" id="PQJ78138.1"/>
    </source>
</evidence>
<evidence type="ECO:0000256" key="5">
    <source>
        <dbReference type="SAM" id="MobiDB-lite"/>
    </source>
</evidence>
<evidence type="ECO:0000256" key="6">
    <source>
        <dbReference type="SAM" id="Phobius"/>
    </source>
</evidence>
<gene>
    <name evidence="7" type="ORF">BTO18_02545</name>
</gene>